<comment type="caution">
    <text evidence="4">The sequence shown here is derived from an EMBL/GenBank/DDBJ whole genome shotgun (WGS) entry which is preliminary data.</text>
</comment>
<dbReference type="PANTHER" id="PTHR38730:SF1">
    <property type="entry name" value="SLL7028 PROTEIN"/>
    <property type="match status" value="1"/>
</dbReference>
<feature type="domain" description="VWA-like" evidence="2">
    <location>
        <begin position="324"/>
        <end position="451"/>
    </location>
</feature>
<dbReference type="Pfam" id="PF13203">
    <property type="entry name" value="DUF2201_N"/>
    <property type="match status" value="1"/>
</dbReference>
<evidence type="ECO:0000313" key="5">
    <source>
        <dbReference type="Proteomes" id="UP000295050"/>
    </source>
</evidence>
<dbReference type="Pfam" id="PF09967">
    <property type="entry name" value="DUF2201"/>
    <property type="match status" value="1"/>
</dbReference>
<organism evidence="4 5">
    <name type="scientific">Rhodovulum bhavnagarense</name>
    <dbReference type="NCBI Taxonomy" id="992286"/>
    <lineage>
        <taxon>Bacteria</taxon>
        <taxon>Pseudomonadati</taxon>
        <taxon>Pseudomonadota</taxon>
        <taxon>Alphaproteobacteria</taxon>
        <taxon>Rhodobacterales</taxon>
        <taxon>Paracoccaceae</taxon>
        <taxon>Rhodovulum</taxon>
    </lineage>
</organism>
<dbReference type="PANTHER" id="PTHR38730">
    <property type="entry name" value="SLL7028 PROTEIN"/>
    <property type="match status" value="1"/>
</dbReference>
<proteinExistence type="predicted"/>
<sequence>MKPTRHSARATRALQKLAEQDPAFAALALWCRHTDSDLREGPAWTDGETICYGPAYEALSLPEQVGLAAHHILHVAFRHANRAQAMKGRFGERYDGDLFNLATDAIVNETLMLAGHILPRPLVRLTGLLKATTRDDMKPDEAITAWDAERLYIALMQERGAPRRRTGDRRGAQQGGAGKAAGQGSAGGNRPRPGGALAEAARGYAQQQGFSPDIDSGAATAASGSSAQDAAWRQHLARALESGRQAGYGIGALGHRLADLPEPRTPWEVTLRGLVTRAVLHDPRPQVTRPSRRWLAMDSAARIAGTRPPAFQPGWRRDREIPRIVVGVDSSGSVDGPLLAKFAAEVAAIAKRTGAETHLLVFDVVVRTRTVLGAGGLWGRRITDILFARDGGTSFIPVIEEALALNPSAIVILTDLEGPFGPPPPKGLPVVWAVPGKPPATGVPFGRILSLAR</sequence>
<feature type="compositionally biased region" description="Gly residues" evidence="1">
    <location>
        <begin position="173"/>
        <end position="187"/>
    </location>
</feature>
<dbReference type="RefSeq" id="WP_132952843.1">
    <property type="nucleotide sequence ID" value="NZ_SLXU01000018.1"/>
</dbReference>
<reference evidence="4 5" key="1">
    <citation type="submission" date="2019-03" db="EMBL/GenBank/DDBJ databases">
        <title>Genomic Encyclopedia of Type Strains, Phase IV (KMG-IV): sequencing the most valuable type-strain genomes for metagenomic binning, comparative biology and taxonomic classification.</title>
        <authorList>
            <person name="Goeker M."/>
        </authorList>
    </citation>
    <scope>NUCLEOTIDE SEQUENCE [LARGE SCALE GENOMIC DNA]</scope>
    <source>
        <strain evidence="4 5">DSM 24766</strain>
    </source>
</reference>
<protein>
    <submittedName>
        <fullName evidence="4">Putative metal-dependent peptidase</fullName>
    </submittedName>
</protein>
<dbReference type="Proteomes" id="UP000295050">
    <property type="component" value="Unassembled WGS sequence"/>
</dbReference>
<dbReference type="EMBL" id="SLXU01000018">
    <property type="protein sequence ID" value="TCP58710.1"/>
    <property type="molecule type" value="Genomic_DNA"/>
</dbReference>
<evidence type="ECO:0000259" key="3">
    <source>
        <dbReference type="Pfam" id="PF13203"/>
    </source>
</evidence>
<evidence type="ECO:0000256" key="1">
    <source>
        <dbReference type="SAM" id="MobiDB-lite"/>
    </source>
</evidence>
<feature type="domain" description="Putative metallopeptidase" evidence="3">
    <location>
        <begin position="6"/>
        <end position="315"/>
    </location>
</feature>
<keyword evidence="5" id="KW-1185">Reference proteome</keyword>
<evidence type="ECO:0000313" key="4">
    <source>
        <dbReference type="EMBL" id="TCP58710.1"/>
    </source>
</evidence>
<dbReference type="AlphaFoldDB" id="A0A4R2R6M4"/>
<gene>
    <name evidence="4" type="ORF">EV663_11840</name>
</gene>
<dbReference type="InterPro" id="IPR025154">
    <property type="entry name" value="Put_metallopeptidase_dom"/>
</dbReference>
<feature type="compositionally biased region" description="Low complexity" evidence="1">
    <location>
        <begin position="215"/>
        <end position="226"/>
    </location>
</feature>
<dbReference type="InterPro" id="IPR018698">
    <property type="entry name" value="VWA-like_dom"/>
</dbReference>
<feature type="region of interest" description="Disordered" evidence="1">
    <location>
        <begin position="158"/>
        <end position="226"/>
    </location>
</feature>
<evidence type="ECO:0000259" key="2">
    <source>
        <dbReference type="Pfam" id="PF09967"/>
    </source>
</evidence>
<dbReference type="OrthoDB" id="9761650at2"/>
<name>A0A4R2R6M4_9RHOB</name>
<accession>A0A4R2R6M4</accession>